<feature type="domain" description="Integrase catalytic" evidence="2">
    <location>
        <begin position="6"/>
        <end position="40"/>
    </location>
</feature>
<proteinExistence type="predicted"/>
<dbReference type="EMBL" id="VULO01000010">
    <property type="protein sequence ID" value="MSS84933.1"/>
    <property type="molecule type" value="Genomic_DNA"/>
</dbReference>
<evidence type="ECO:0000313" key="3">
    <source>
        <dbReference type="EMBL" id="MSS84933.1"/>
    </source>
</evidence>
<keyword evidence="4" id="KW-1185">Reference proteome</keyword>
<dbReference type="Pfam" id="PF13683">
    <property type="entry name" value="rve_3"/>
    <property type="match status" value="1"/>
</dbReference>
<dbReference type="InterPro" id="IPR001584">
    <property type="entry name" value="Integrase_cat-core"/>
</dbReference>
<sequence>YEEVYLHAYENGSGARAGLGAYFEYYNTRRRHQGLGRRTPDKVYFKDQPLPHAA</sequence>
<name>A0A6N7W8V9_9ACTO</name>
<evidence type="ECO:0000259" key="2">
    <source>
        <dbReference type="Pfam" id="PF13683"/>
    </source>
</evidence>
<dbReference type="SUPFAM" id="SSF53098">
    <property type="entry name" value="Ribonuclease H-like"/>
    <property type="match status" value="1"/>
</dbReference>
<protein>
    <submittedName>
        <fullName evidence="3">Transposase</fullName>
    </submittedName>
</protein>
<organism evidence="3 4">
    <name type="scientific">Scrofimicrobium canadense</name>
    <dbReference type="NCBI Taxonomy" id="2652290"/>
    <lineage>
        <taxon>Bacteria</taxon>
        <taxon>Bacillati</taxon>
        <taxon>Actinomycetota</taxon>
        <taxon>Actinomycetes</taxon>
        <taxon>Actinomycetales</taxon>
        <taxon>Actinomycetaceae</taxon>
        <taxon>Scrofimicrobium</taxon>
    </lineage>
</organism>
<feature type="region of interest" description="Disordered" evidence="1">
    <location>
        <begin position="33"/>
        <end position="54"/>
    </location>
</feature>
<gene>
    <name evidence="3" type="ORF">FYJ24_09185</name>
</gene>
<reference evidence="3 4" key="1">
    <citation type="submission" date="2019-08" db="EMBL/GenBank/DDBJ databases">
        <title>In-depth cultivation of the pig gut microbiome towards novel bacterial diversity and tailored functional studies.</title>
        <authorList>
            <person name="Wylensek D."/>
            <person name="Hitch T.C.A."/>
            <person name="Clavel T."/>
        </authorList>
    </citation>
    <scope>NUCLEOTIDE SEQUENCE [LARGE SCALE GENOMIC DNA]</scope>
    <source>
        <strain evidence="3 4">WB03_NA08</strain>
    </source>
</reference>
<evidence type="ECO:0000256" key="1">
    <source>
        <dbReference type="SAM" id="MobiDB-lite"/>
    </source>
</evidence>
<comment type="caution">
    <text evidence="3">The sequence shown here is derived from an EMBL/GenBank/DDBJ whole genome shotgun (WGS) entry which is preliminary data.</text>
</comment>
<accession>A0A6N7W8V9</accession>
<dbReference type="GO" id="GO:0015074">
    <property type="term" value="P:DNA integration"/>
    <property type="evidence" value="ECO:0007669"/>
    <property type="project" value="InterPro"/>
</dbReference>
<dbReference type="AlphaFoldDB" id="A0A6N7W8V9"/>
<dbReference type="InterPro" id="IPR012337">
    <property type="entry name" value="RNaseH-like_sf"/>
</dbReference>
<evidence type="ECO:0000313" key="4">
    <source>
        <dbReference type="Proteomes" id="UP000470875"/>
    </source>
</evidence>
<dbReference type="Proteomes" id="UP000470875">
    <property type="component" value="Unassembled WGS sequence"/>
</dbReference>
<feature type="non-terminal residue" evidence="3">
    <location>
        <position position="1"/>
    </location>
</feature>
<dbReference type="RefSeq" id="WP_154545705.1">
    <property type="nucleotide sequence ID" value="NZ_VULO01000010.1"/>
</dbReference>